<dbReference type="RefSeq" id="WP_097144776.1">
    <property type="nucleotide sequence ID" value="NZ_OBEA01000002.1"/>
</dbReference>
<dbReference type="FunFam" id="3.40.50.1980:FF:000001">
    <property type="entry name" value="Histidinol dehydrogenase"/>
    <property type="match status" value="1"/>
</dbReference>
<evidence type="ECO:0000256" key="11">
    <source>
        <dbReference type="RuleBase" id="RU004175"/>
    </source>
</evidence>
<feature type="binding site" evidence="8">
    <location>
        <position position="209"/>
    </location>
    <ligand>
        <name>NAD(+)</name>
        <dbReference type="ChEBI" id="CHEBI:57540"/>
    </ligand>
</feature>
<dbReference type="PIRSF" id="PIRSF000099">
    <property type="entry name" value="Histidinol_dh"/>
    <property type="match status" value="1"/>
</dbReference>
<evidence type="ECO:0000313" key="12">
    <source>
        <dbReference type="EMBL" id="PJE29137.1"/>
    </source>
</evidence>
<evidence type="ECO:0000256" key="4">
    <source>
        <dbReference type="ARBA" id="ARBA00023002"/>
    </source>
</evidence>
<comment type="cofactor">
    <cofactor evidence="10">
        <name>Zn(2+)</name>
        <dbReference type="ChEBI" id="CHEBI:29105"/>
    </cofactor>
    <text evidence="10">Binds 1 zinc ion per subunit.</text>
</comment>
<evidence type="ECO:0000256" key="10">
    <source>
        <dbReference type="PIRSR" id="PIRSR000099-4"/>
    </source>
</evidence>
<dbReference type="NCBIfam" id="TIGR00069">
    <property type="entry name" value="hisD"/>
    <property type="match status" value="1"/>
</dbReference>
<dbReference type="PROSITE" id="PS00611">
    <property type="entry name" value="HISOL_DEHYDROGENASE"/>
    <property type="match status" value="1"/>
</dbReference>
<gene>
    <name evidence="12" type="primary">hisD</name>
    <name evidence="12" type="ORF">CVM39_11925</name>
    <name evidence="13" type="ORF">SAMN06297129_0981</name>
</gene>
<accession>A0A285IF26</accession>
<dbReference type="GO" id="GO:0000105">
    <property type="term" value="P:L-histidine biosynthetic process"/>
    <property type="evidence" value="ECO:0007669"/>
    <property type="project" value="InterPro"/>
</dbReference>
<feature type="binding site" evidence="10">
    <location>
        <position position="415"/>
    </location>
    <ligand>
        <name>Zn(2+)</name>
        <dbReference type="ChEBI" id="CHEBI:29105"/>
    </ligand>
</feature>
<dbReference type="GO" id="GO:0005829">
    <property type="term" value="C:cytosol"/>
    <property type="evidence" value="ECO:0007669"/>
    <property type="project" value="TreeGrafter"/>
</dbReference>
<dbReference type="EMBL" id="PGTD01000016">
    <property type="protein sequence ID" value="PJE29137.1"/>
    <property type="molecule type" value="Genomic_DNA"/>
</dbReference>
<dbReference type="PANTHER" id="PTHR21256">
    <property type="entry name" value="HISTIDINOL DEHYDROGENASE HDH"/>
    <property type="match status" value="1"/>
</dbReference>
<dbReference type="OrthoDB" id="9805269at2"/>
<dbReference type="InterPro" id="IPR012131">
    <property type="entry name" value="Hstdl_DH"/>
</dbReference>
<keyword evidence="8" id="KW-0520">NAD</keyword>
<feature type="binding site" evidence="8">
    <location>
        <position position="128"/>
    </location>
    <ligand>
        <name>NAD(+)</name>
        <dbReference type="ChEBI" id="CHEBI:57540"/>
    </ligand>
</feature>
<dbReference type="Proteomes" id="UP000231702">
    <property type="component" value="Unassembled WGS sequence"/>
</dbReference>
<feature type="binding site" evidence="9">
    <location>
        <position position="415"/>
    </location>
    <ligand>
        <name>substrate</name>
    </ligand>
</feature>
<feature type="binding site" evidence="9">
    <location>
        <position position="323"/>
    </location>
    <ligand>
        <name>substrate</name>
    </ligand>
</feature>
<dbReference type="SUPFAM" id="SSF53720">
    <property type="entry name" value="ALDH-like"/>
    <property type="match status" value="1"/>
</dbReference>
<feature type="binding site" evidence="8">
    <location>
        <position position="186"/>
    </location>
    <ligand>
        <name>NAD(+)</name>
        <dbReference type="ChEBI" id="CHEBI:57540"/>
    </ligand>
</feature>
<evidence type="ECO:0000256" key="5">
    <source>
        <dbReference type="ARBA" id="ARBA00072814"/>
    </source>
</evidence>
<feature type="binding site" evidence="9">
    <location>
        <position position="254"/>
    </location>
    <ligand>
        <name>substrate</name>
    </ligand>
</feature>
<feature type="binding site" evidence="10">
    <location>
        <position position="257"/>
    </location>
    <ligand>
        <name>Zn(2+)</name>
        <dbReference type="ChEBI" id="CHEBI:29105"/>
    </ligand>
</feature>
<feature type="binding site" evidence="9">
    <location>
        <position position="257"/>
    </location>
    <ligand>
        <name>substrate</name>
    </ligand>
</feature>
<dbReference type="InterPro" id="IPR022695">
    <property type="entry name" value="Histidinol_DH_monofunct"/>
</dbReference>
<dbReference type="GO" id="GO:0051287">
    <property type="term" value="F:NAD binding"/>
    <property type="evidence" value="ECO:0007669"/>
    <property type="project" value="InterPro"/>
</dbReference>
<feature type="binding site" evidence="9">
    <location>
        <position position="356"/>
    </location>
    <ligand>
        <name>substrate</name>
    </ligand>
</feature>
<keyword evidence="15" id="KW-1185">Reference proteome</keyword>
<dbReference type="InterPro" id="IPR016161">
    <property type="entry name" value="Ald_DH/histidinol_DH"/>
</dbReference>
<reference evidence="13 14" key="1">
    <citation type="submission" date="2017-09" db="EMBL/GenBank/DDBJ databases">
        <authorList>
            <person name="Ehlers B."/>
            <person name="Leendertz F.H."/>
        </authorList>
    </citation>
    <scope>NUCLEOTIDE SEQUENCE [LARGE SCALE GENOMIC DNA]</scope>
    <source>
        <strain evidence="13 14">CGMCC 1.12662</strain>
    </source>
</reference>
<evidence type="ECO:0000313" key="14">
    <source>
        <dbReference type="Proteomes" id="UP000231655"/>
    </source>
</evidence>
<dbReference type="Proteomes" id="UP000231655">
    <property type="component" value="Unassembled WGS sequence"/>
</dbReference>
<name>A0A285IF26_9RHOB</name>
<evidence type="ECO:0000256" key="8">
    <source>
        <dbReference type="PIRSR" id="PIRSR000099-2"/>
    </source>
</evidence>
<evidence type="ECO:0000256" key="6">
    <source>
        <dbReference type="PIRNR" id="PIRNR000099"/>
    </source>
</evidence>
<evidence type="ECO:0000256" key="3">
    <source>
        <dbReference type="ARBA" id="ARBA00022833"/>
    </source>
</evidence>
<dbReference type="FunFam" id="3.40.50.1980:FF:000026">
    <property type="entry name" value="Histidinol dehydrogenase"/>
    <property type="match status" value="1"/>
</dbReference>
<dbReference type="PRINTS" id="PR00083">
    <property type="entry name" value="HOLDHDRGNASE"/>
</dbReference>
<feature type="binding site" evidence="10">
    <location>
        <position position="254"/>
    </location>
    <ligand>
        <name>Zn(2+)</name>
        <dbReference type="ChEBI" id="CHEBI:29105"/>
    </ligand>
</feature>
<dbReference type="PANTHER" id="PTHR21256:SF14">
    <property type="entry name" value="HISTIDINOL DEHYDROGENASE"/>
    <property type="match status" value="1"/>
</dbReference>
<evidence type="ECO:0000256" key="1">
    <source>
        <dbReference type="ARBA" id="ARBA00010178"/>
    </source>
</evidence>
<keyword evidence="3 10" id="KW-0862">Zinc</keyword>
<evidence type="ECO:0000256" key="2">
    <source>
        <dbReference type="ARBA" id="ARBA00022723"/>
    </source>
</evidence>
<evidence type="ECO:0000313" key="13">
    <source>
        <dbReference type="EMBL" id="SNY46533.1"/>
    </source>
</evidence>
<dbReference type="AlphaFoldDB" id="A0A285IF26"/>
<dbReference type="CDD" id="cd06572">
    <property type="entry name" value="Histidinol_dh"/>
    <property type="match status" value="1"/>
</dbReference>
<reference evidence="12 15" key="2">
    <citation type="journal article" date="2018" name="Int. J. Syst. Evol. Microbiol.">
        <title>Pseudooceanicola lipolyticus sp. nov., a marine alphaproteobacterium, reclassification of Oceanicola flagellatus as Pseudooceanicola flagellatus comb. nov. and emended description of the genus Pseudooceanicola.</title>
        <authorList>
            <person name="Huang M.-M."/>
            <person name="Guo L.-L."/>
            <person name="Wu Y.-H."/>
            <person name="Lai Q.-L."/>
            <person name="Shao Z.-Z."/>
            <person name="Wang C.-S."/>
            <person name="Wu M."/>
            <person name="Xu X.-W."/>
        </authorList>
    </citation>
    <scope>NUCLEOTIDE SEQUENCE [LARGE SCALE GENOMIC DNA]</scope>
    <source>
        <strain evidence="12 15">Ar-45</strain>
    </source>
</reference>
<evidence type="ECO:0000256" key="7">
    <source>
        <dbReference type="PIRSR" id="PIRSR000099-1"/>
    </source>
</evidence>
<protein>
    <recommendedName>
        <fullName evidence="5">Histidinol dehydrogenase homolog</fullName>
    </recommendedName>
</protein>
<feature type="binding site" evidence="9">
    <location>
        <position position="232"/>
    </location>
    <ligand>
        <name>substrate</name>
    </ligand>
</feature>
<sequence length="428" mass="45730">MTNSKTSSQAPEFIKAPGRNAVADNAPVEKTVAEVIARVRTEGDAAVRDYAQRFDKSDLEVFEVSAEDREAALAELDPQTRADTEFAIANVRAFAEAQLGTLGELEVEILPGVHLGHRNIPLDRVGCYVPGGRFPLLSAPIMTIVPAKVAGVKEVVACLPPNAHRAMIAGCHLSGADRIFRIGGAQAIAAMALGTESVPRVDKIVGPGNAFVNEAKRQVFGPVGIDQLAGPSEIFVLADETGDAEMIATDLLAQAEHDVRTRVGLITTHRPLAEAVLAEVEKQLETLSTAEVARPAWNDYGEIALVADEAAMIAYSDEVAAEHLQVHTAEPRDFAKKLSHYGSLFIGELSSVVYSDKCSGTNHTLPTMAAGRYTGGLWVGAYIKTATHQWLDAEGVKQVAPPAARQAKSEGLEGHRRAAQLRLDRLQA</sequence>
<dbReference type="Gene3D" id="1.20.5.1300">
    <property type="match status" value="1"/>
</dbReference>
<feature type="active site" description="Proton acceptor" evidence="7">
    <location>
        <position position="322"/>
    </location>
</feature>
<dbReference type="Pfam" id="PF00815">
    <property type="entry name" value="Histidinol_dh"/>
    <property type="match status" value="1"/>
</dbReference>
<proteinExistence type="inferred from homology"/>
<organism evidence="13 14">
    <name type="scientific">Pseudooceanicola antarcticus</name>
    <dbReference type="NCBI Taxonomy" id="1247613"/>
    <lineage>
        <taxon>Bacteria</taxon>
        <taxon>Pseudomonadati</taxon>
        <taxon>Pseudomonadota</taxon>
        <taxon>Alphaproteobacteria</taxon>
        <taxon>Rhodobacterales</taxon>
        <taxon>Paracoccaceae</taxon>
        <taxon>Pseudooceanicola</taxon>
    </lineage>
</organism>
<evidence type="ECO:0000313" key="15">
    <source>
        <dbReference type="Proteomes" id="UP000231702"/>
    </source>
</evidence>
<dbReference type="InterPro" id="IPR001692">
    <property type="entry name" value="Histidinol_DH_CS"/>
</dbReference>
<dbReference type="Gene3D" id="3.40.50.1980">
    <property type="entry name" value="Nitrogenase molybdenum iron protein domain"/>
    <property type="match status" value="2"/>
</dbReference>
<feature type="binding site" evidence="9">
    <location>
        <position position="410"/>
    </location>
    <ligand>
        <name>substrate</name>
    </ligand>
</feature>
<feature type="binding site" evidence="10">
    <location>
        <position position="356"/>
    </location>
    <ligand>
        <name>Zn(2+)</name>
        <dbReference type="ChEBI" id="CHEBI:29105"/>
    </ligand>
</feature>
<dbReference type="EMBL" id="OBEA01000002">
    <property type="protein sequence ID" value="SNY46533.1"/>
    <property type="molecule type" value="Genomic_DNA"/>
</dbReference>
<dbReference type="GO" id="GO:0004399">
    <property type="term" value="F:histidinol dehydrogenase activity"/>
    <property type="evidence" value="ECO:0007669"/>
    <property type="project" value="InterPro"/>
</dbReference>
<keyword evidence="2 10" id="KW-0479">Metal-binding</keyword>
<evidence type="ECO:0000256" key="9">
    <source>
        <dbReference type="PIRSR" id="PIRSR000099-3"/>
    </source>
</evidence>
<feature type="active site" description="Proton acceptor" evidence="7">
    <location>
        <position position="323"/>
    </location>
</feature>
<comment type="similarity">
    <text evidence="1 6 11">Belongs to the histidinol dehydrogenase family.</text>
</comment>
<dbReference type="GO" id="GO:0046872">
    <property type="term" value="F:metal ion binding"/>
    <property type="evidence" value="ECO:0007669"/>
    <property type="project" value="UniProtKB-KW"/>
</dbReference>
<keyword evidence="4 6" id="KW-0560">Oxidoreductase</keyword>